<sequence>MTESTAGDVTPEQDRERIAEMLRRNASAAGADLTQEAEHAGFLGAMAAVLAYAATGLQGDDQRAHAEALVAMIEAVAGSEPAFNRGWDAALTVHMSMVDNAVANGSISEEARNYLFDASAVLLRNG</sequence>
<reference evidence="2" key="1">
    <citation type="journal article" date="2019" name="Int. J. Syst. Evol. Microbiol.">
        <title>The Global Catalogue of Microorganisms (GCM) 10K type strain sequencing project: providing services to taxonomists for standard genome sequencing and annotation.</title>
        <authorList>
            <consortium name="The Broad Institute Genomics Platform"/>
            <consortium name="The Broad Institute Genome Sequencing Center for Infectious Disease"/>
            <person name="Wu L."/>
            <person name="Ma J."/>
        </authorList>
    </citation>
    <scope>NUCLEOTIDE SEQUENCE [LARGE SCALE GENOMIC DNA]</scope>
    <source>
        <strain evidence="2">JCM 16014</strain>
    </source>
</reference>
<protein>
    <submittedName>
        <fullName evidence="1">Uncharacterized protein</fullName>
    </submittedName>
</protein>
<comment type="caution">
    <text evidence="1">The sequence shown here is derived from an EMBL/GenBank/DDBJ whole genome shotgun (WGS) entry which is preliminary data.</text>
</comment>
<gene>
    <name evidence="1" type="ORF">GCM10009839_14500</name>
</gene>
<name>A0ABP5F8T5_9ACTN</name>
<accession>A0ABP5F8T5</accession>
<organism evidence="1 2">
    <name type="scientific">Catenulispora yoronensis</name>
    <dbReference type="NCBI Taxonomy" id="450799"/>
    <lineage>
        <taxon>Bacteria</taxon>
        <taxon>Bacillati</taxon>
        <taxon>Actinomycetota</taxon>
        <taxon>Actinomycetes</taxon>
        <taxon>Catenulisporales</taxon>
        <taxon>Catenulisporaceae</taxon>
        <taxon>Catenulispora</taxon>
    </lineage>
</organism>
<dbReference type="EMBL" id="BAAAQN010000006">
    <property type="protein sequence ID" value="GAA2019194.1"/>
    <property type="molecule type" value="Genomic_DNA"/>
</dbReference>
<evidence type="ECO:0000313" key="2">
    <source>
        <dbReference type="Proteomes" id="UP001500751"/>
    </source>
</evidence>
<proteinExistence type="predicted"/>
<keyword evidence="2" id="KW-1185">Reference proteome</keyword>
<dbReference type="Proteomes" id="UP001500751">
    <property type="component" value="Unassembled WGS sequence"/>
</dbReference>
<evidence type="ECO:0000313" key="1">
    <source>
        <dbReference type="EMBL" id="GAA2019194.1"/>
    </source>
</evidence>
<dbReference type="RefSeq" id="WP_344664724.1">
    <property type="nucleotide sequence ID" value="NZ_BAAAQN010000006.1"/>
</dbReference>